<gene>
    <name evidence="3" type="ORF">GRI89_13030</name>
</gene>
<feature type="coiled-coil region" evidence="1">
    <location>
        <begin position="124"/>
        <end position="151"/>
    </location>
</feature>
<dbReference type="AlphaFoldDB" id="A0A6I4T1B2"/>
<dbReference type="PROSITE" id="PS51318">
    <property type="entry name" value="TAT"/>
    <property type="match status" value="1"/>
</dbReference>
<comment type="caution">
    <text evidence="3">The sequence shown here is derived from an EMBL/GenBank/DDBJ whole genome shotgun (WGS) entry which is preliminary data.</text>
</comment>
<keyword evidence="2" id="KW-0732">Signal</keyword>
<dbReference type="OrthoDB" id="7508780at2"/>
<evidence type="ECO:0000313" key="3">
    <source>
        <dbReference type="EMBL" id="MXO60462.1"/>
    </source>
</evidence>
<name>A0A6I4T1B2_9SPHN</name>
<proteinExistence type="predicted"/>
<organism evidence="3 4">
    <name type="scientific">Croceibacterium salegens</name>
    <dbReference type="NCBI Taxonomy" id="1737568"/>
    <lineage>
        <taxon>Bacteria</taxon>
        <taxon>Pseudomonadati</taxon>
        <taxon>Pseudomonadota</taxon>
        <taxon>Alphaproteobacteria</taxon>
        <taxon>Sphingomonadales</taxon>
        <taxon>Erythrobacteraceae</taxon>
        <taxon>Croceibacterium</taxon>
    </lineage>
</organism>
<evidence type="ECO:0000256" key="1">
    <source>
        <dbReference type="SAM" id="Coils"/>
    </source>
</evidence>
<evidence type="ECO:0008006" key="5">
    <source>
        <dbReference type="Google" id="ProtNLM"/>
    </source>
</evidence>
<evidence type="ECO:0000256" key="2">
    <source>
        <dbReference type="SAM" id="SignalP"/>
    </source>
</evidence>
<evidence type="ECO:0000313" key="4">
    <source>
        <dbReference type="Proteomes" id="UP000433652"/>
    </source>
</evidence>
<reference evidence="3 4" key="1">
    <citation type="submission" date="2019-12" db="EMBL/GenBank/DDBJ databases">
        <title>Genomic-based taxomic classification of the family Erythrobacteraceae.</title>
        <authorList>
            <person name="Xu L."/>
        </authorList>
    </citation>
    <scope>NUCLEOTIDE SEQUENCE [LARGE SCALE GENOMIC DNA]</scope>
    <source>
        <strain evidence="3 4">MCCC 1K01500</strain>
    </source>
</reference>
<sequence length="243" mass="26159">MNLADRRSLLRLAGVAALGSCVSASFGVRAASPGGFRPPVTPLRYTRRIVRELAGGYSFAATRSFAVTFASRGSGFVLDGSQIAVDVSAPERIAALAEIERQRIETGLFPIVLDAGGMIAGGPEQRLSAELDRAVAEARRLLADKERDEGEQAAAEQFVQMVHRVGIGLGAQLPRDLFAPAEGERVDRQAIALPNDESGEVTVTFSAESDPFTRLMRRAQRDIVTTVEGDSRTTREDWTLGPF</sequence>
<feature type="signal peptide" evidence="2">
    <location>
        <begin position="1"/>
        <end position="30"/>
    </location>
</feature>
<keyword evidence="1" id="KW-0175">Coiled coil</keyword>
<protein>
    <recommendedName>
        <fullName evidence="5">Lipoprotein</fullName>
    </recommendedName>
</protein>
<dbReference type="InterPro" id="IPR006311">
    <property type="entry name" value="TAT_signal"/>
</dbReference>
<dbReference type="Proteomes" id="UP000433652">
    <property type="component" value="Unassembled WGS sequence"/>
</dbReference>
<accession>A0A6I4T1B2</accession>
<dbReference type="EMBL" id="WTYM01000052">
    <property type="protein sequence ID" value="MXO60462.1"/>
    <property type="molecule type" value="Genomic_DNA"/>
</dbReference>
<keyword evidence="4" id="KW-1185">Reference proteome</keyword>
<feature type="chain" id="PRO_5026024805" description="Lipoprotein" evidence="2">
    <location>
        <begin position="31"/>
        <end position="243"/>
    </location>
</feature>